<gene>
    <name evidence="9" type="primary">lepB</name>
    <name evidence="9" type="ORF">CL176_00770</name>
</gene>
<dbReference type="GO" id="GO:0005886">
    <property type="term" value="C:plasma membrane"/>
    <property type="evidence" value="ECO:0007669"/>
    <property type="project" value="UniProtKB-SubCell"/>
</dbReference>
<evidence type="ECO:0000256" key="6">
    <source>
        <dbReference type="PIRSR" id="PIRSR600223-1"/>
    </source>
</evidence>
<dbReference type="KEGG" id="abae:CL176_00770"/>
<dbReference type="Pfam" id="PF10502">
    <property type="entry name" value="Peptidase_S26"/>
    <property type="match status" value="1"/>
</dbReference>
<evidence type="ECO:0000256" key="5">
    <source>
        <dbReference type="ARBA" id="ARBA00022801"/>
    </source>
</evidence>
<evidence type="ECO:0000313" key="10">
    <source>
        <dbReference type="Proteomes" id="UP000263232"/>
    </source>
</evidence>
<keyword evidence="7" id="KW-0812">Transmembrane</keyword>
<proteinExistence type="inferred from homology"/>
<dbReference type="RefSeq" id="WP_118989600.1">
    <property type="nucleotide sequence ID" value="NZ_CP023434.1"/>
</dbReference>
<keyword evidence="10" id="KW-1185">Reference proteome</keyword>
<comment type="similarity">
    <text evidence="3 7">Belongs to the peptidase S26 family.</text>
</comment>
<dbReference type="PANTHER" id="PTHR43390">
    <property type="entry name" value="SIGNAL PEPTIDASE I"/>
    <property type="match status" value="1"/>
</dbReference>
<feature type="domain" description="Peptidase S26" evidence="8">
    <location>
        <begin position="14"/>
        <end position="177"/>
    </location>
</feature>
<dbReference type="Gene3D" id="2.10.109.10">
    <property type="entry name" value="Umud Fragment, subunit A"/>
    <property type="match status" value="1"/>
</dbReference>
<evidence type="ECO:0000313" key="9">
    <source>
        <dbReference type="EMBL" id="AXY24676.1"/>
    </source>
</evidence>
<evidence type="ECO:0000256" key="3">
    <source>
        <dbReference type="ARBA" id="ARBA00009370"/>
    </source>
</evidence>
<dbReference type="GO" id="GO:0004252">
    <property type="term" value="F:serine-type endopeptidase activity"/>
    <property type="evidence" value="ECO:0007669"/>
    <property type="project" value="InterPro"/>
</dbReference>
<feature type="active site" evidence="6">
    <location>
        <position position="43"/>
    </location>
</feature>
<dbReference type="InterPro" id="IPR036286">
    <property type="entry name" value="LexA/Signal_pep-like_sf"/>
</dbReference>
<keyword evidence="7" id="KW-0472">Membrane</keyword>
<dbReference type="GO" id="GO:0009003">
    <property type="term" value="F:signal peptidase activity"/>
    <property type="evidence" value="ECO:0007669"/>
    <property type="project" value="UniProtKB-EC"/>
</dbReference>
<dbReference type="InterPro" id="IPR019758">
    <property type="entry name" value="Pept_S26A_signal_pept_1_CS"/>
</dbReference>
<protein>
    <recommendedName>
        <fullName evidence="4 7">Signal peptidase I</fullName>
        <ecNumber evidence="4 7">3.4.21.89</ecNumber>
    </recommendedName>
</protein>
<name>A0A347WHW9_9LACT</name>
<evidence type="ECO:0000256" key="4">
    <source>
        <dbReference type="ARBA" id="ARBA00013208"/>
    </source>
</evidence>
<organism evidence="9 10">
    <name type="scientific">Suicoccus acidiformans</name>
    <dbReference type="NCBI Taxonomy" id="2036206"/>
    <lineage>
        <taxon>Bacteria</taxon>
        <taxon>Bacillati</taxon>
        <taxon>Bacillota</taxon>
        <taxon>Bacilli</taxon>
        <taxon>Lactobacillales</taxon>
        <taxon>Aerococcaceae</taxon>
        <taxon>Suicoccus</taxon>
    </lineage>
</organism>
<dbReference type="InterPro" id="IPR019533">
    <property type="entry name" value="Peptidase_S26"/>
</dbReference>
<dbReference type="NCBIfam" id="TIGR02227">
    <property type="entry name" value="sigpep_I_bact"/>
    <property type="match status" value="1"/>
</dbReference>
<comment type="catalytic activity">
    <reaction evidence="1 7">
        <text>Cleavage of hydrophobic, N-terminal signal or leader sequences from secreted and periplasmic proteins.</text>
        <dbReference type="EC" id="3.4.21.89"/>
    </reaction>
</comment>
<dbReference type="Proteomes" id="UP000263232">
    <property type="component" value="Chromosome"/>
</dbReference>
<evidence type="ECO:0000256" key="1">
    <source>
        <dbReference type="ARBA" id="ARBA00000677"/>
    </source>
</evidence>
<dbReference type="InterPro" id="IPR019757">
    <property type="entry name" value="Pept_S26A_signal_pept_1_Lys-AS"/>
</dbReference>
<dbReference type="GO" id="GO:0006465">
    <property type="term" value="P:signal peptide processing"/>
    <property type="evidence" value="ECO:0007669"/>
    <property type="project" value="InterPro"/>
</dbReference>
<keyword evidence="5 7" id="KW-0378">Hydrolase</keyword>
<dbReference type="OrthoDB" id="9802919at2"/>
<accession>A0A347WHW9</accession>
<feature type="transmembrane region" description="Helical" evidence="7">
    <location>
        <begin position="12"/>
        <end position="33"/>
    </location>
</feature>
<dbReference type="PANTHER" id="PTHR43390:SF1">
    <property type="entry name" value="CHLOROPLAST PROCESSING PEPTIDASE"/>
    <property type="match status" value="1"/>
</dbReference>
<feature type="active site" evidence="6">
    <location>
        <position position="82"/>
    </location>
</feature>
<keyword evidence="7" id="KW-1133">Transmembrane helix</keyword>
<dbReference type="EC" id="3.4.21.89" evidence="4 7"/>
<dbReference type="CDD" id="cd06530">
    <property type="entry name" value="S26_SPase_I"/>
    <property type="match status" value="1"/>
</dbReference>
<sequence>MSSNRKDTVREIVSTVVWFVLVFLVVLLVRRYIVEPFVVNGGSMEDTLHSGERMVMLKRNEIERFDVVVLPAPDNPRDLYIKRVIGMPGDTIEVKDDMLILNGQVMDEPYLYEQKANFEGLGPFTFDFKLEDVAGSATVPEGQVFVMGDNRRNSLDGRSFGFVNIDDLHGEADFVYWPLNNLHLLTKYSLTADGSAIVER</sequence>
<dbReference type="PROSITE" id="PS00761">
    <property type="entry name" value="SPASE_I_3"/>
    <property type="match status" value="1"/>
</dbReference>
<dbReference type="EMBL" id="CP023434">
    <property type="protein sequence ID" value="AXY24676.1"/>
    <property type="molecule type" value="Genomic_DNA"/>
</dbReference>
<evidence type="ECO:0000256" key="7">
    <source>
        <dbReference type="RuleBase" id="RU362042"/>
    </source>
</evidence>
<comment type="subcellular location">
    <subcellularLocation>
        <location evidence="2">Cell membrane</location>
        <topology evidence="2">Single-pass type II membrane protein</topology>
    </subcellularLocation>
    <subcellularLocation>
        <location evidence="7">Membrane</location>
        <topology evidence="7">Single-pass type II membrane protein</topology>
    </subcellularLocation>
</comment>
<evidence type="ECO:0000259" key="8">
    <source>
        <dbReference type="Pfam" id="PF10502"/>
    </source>
</evidence>
<dbReference type="AlphaFoldDB" id="A0A347WHW9"/>
<dbReference type="PRINTS" id="PR00727">
    <property type="entry name" value="LEADERPTASE"/>
</dbReference>
<dbReference type="SUPFAM" id="SSF51306">
    <property type="entry name" value="LexA/Signal peptidase"/>
    <property type="match status" value="1"/>
</dbReference>
<evidence type="ECO:0000256" key="2">
    <source>
        <dbReference type="ARBA" id="ARBA00004401"/>
    </source>
</evidence>
<dbReference type="InterPro" id="IPR000223">
    <property type="entry name" value="Pept_S26A_signal_pept_1"/>
</dbReference>
<dbReference type="PROSITE" id="PS00760">
    <property type="entry name" value="SPASE_I_2"/>
    <property type="match status" value="1"/>
</dbReference>
<keyword evidence="7" id="KW-0645">Protease</keyword>
<reference evidence="9 10" key="1">
    <citation type="submission" date="2017-09" db="EMBL/GenBank/DDBJ databases">
        <title>Complete genome sequence of Oxytococcus suis strain ZY16052.</title>
        <authorList>
            <person name="Li F."/>
        </authorList>
    </citation>
    <scope>NUCLEOTIDE SEQUENCE [LARGE SCALE GENOMIC DNA]</scope>
    <source>
        <strain evidence="9 10">ZY16052</strain>
    </source>
</reference>